<evidence type="ECO:0000313" key="2">
    <source>
        <dbReference type="Proteomes" id="UP001280897"/>
    </source>
</evidence>
<comment type="caution">
    <text evidence="1">The sequence shown here is derived from an EMBL/GenBank/DDBJ whole genome shotgun (WGS) entry which is preliminary data.</text>
</comment>
<sequence>MDNKEFLVQQSHRGAVTKLQLKSDSSAMNWVIDPAYLAETGYHDEDKLFGEFTLRFNEKNYNSIDYLPEIKQGADACQVTFKIGDVRVSNTYKLHAHDLQWNIALENMTNRPIKIENFGVWASFAYIMFRDLKVQRNANQSAAVFPSISPNYTKLAVVRRDNTFPNLGLYQTTGSMQSVGTYNEYCNRFFDNVSPSLDGMLFHQLVLAGGYPNAKQAPTDDWIYSRKSLDLSGRQEKNWEFRLASFTNQDNFYEVAQRYEHPYIQFAPLVTNAMQKLVLDENSTQHVSKITDCYQTKKNLEYQDLTAKLEGRYLEYAVSGVGEHQIIIEFDNGKTDMIVFNKMNSIKQLLRQRADYIIEHAYLGPEGTPAYGFAPISNQGESIGKMNFVIQECLLDPTVKNRAQKIQLVEESAVKYVREKWFENGDFRRPRKLYGDFYRVMDLEYIAHLYFLLSQCSDQFLRLHTAKDYLKWAAEVLNVRVNPNLHEDPRGKAEAQMLGQYFLYVEDLLKALKAKGLDKEEREIEIAWQNATERIAKTSNQLSAAVTEHFYDNAGFGPAAGALALAGYSHASQIYGELLKANIGYSNDFRAQSPDRWWEALSYMIHSLWGGVTAASAVITGRELNDPALIKAGNRATAAVLYMYDANATTTKRKLKTGEAASTYSIAGPNLNRPDLSRDRFGQSVFYTNGGIFSKLFPNGYTGEDDWDMGEELVAYLNGLGQETYVFQNKNGDMEVINGQIIAKKGLKIVIRSHAPYPTRYIDLDNGNVLRKDVDEVTYNTQQHCFESEKE</sequence>
<accession>A0AAW8YIP1</accession>
<dbReference type="Proteomes" id="UP001280897">
    <property type="component" value="Unassembled WGS sequence"/>
</dbReference>
<reference evidence="1" key="1">
    <citation type="journal article" date="2023" name="PeerJ">
        <title>Selection and evaluation of lactic acid bacteria from chicken feces in Thailand as potential probiotics.</title>
        <authorList>
            <person name="Khurajog B."/>
            <person name="Disastra Y."/>
            <person name="Lawwyne L.D."/>
            <person name="Sirichokchatchawan W."/>
            <person name="Niyomtham W."/>
            <person name="Yindee J."/>
            <person name="Hampson D.J."/>
            <person name="Prapasarakul N."/>
        </authorList>
    </citation>
    <scope>NUCLEOTIDE SEQUENCE</scope>
    <source>
        <strain evidence="1">BF9</strain>
    </source>
</reference>
<gene>
    <name evidence="1" type="ORF">R0G89_08545</name>
</gene>
<protein>
    <submittedName>
        <fullName evidence="1">Uncharacterized protein</fullName>
    </submittedName>
</protein>
<dbReference type="AlphaFoldDB" id="A0AAW8YIP1"/>
<evidence type="ECO:0000313" key="1">
    <source>
        <dbReference type="EMBL" id="MDV2621775.1"/>
    </source>
</evidence>
<dbReference type="EMBL" id="JAWJAV010000005">
    <property type="protein sequence ID" value="MDV2621775.1"/>
    <property type="molecule type" value="Genomic_DNA"/>
</dbReference>
<proteinExistence type="predicted"/>
<name>A0AAW8YIP1_PEDAC</name>
<dbReference type="RefSeq" id="WP_008841682.1">
    <property type="nucleotide sequence ID" value="NZ_CP066046.1"/>
</dbReference>
<reference evidence="1" key="2">
    <citation type="submission" date="2023-10" db="EMBL/GenBank/DDBJ databases">
        <authorList>
            <person name="Khurajog B."/>
        </authorList>
    </citation>
    <scope>NUCLEOTIDE SEQUENCE</scope>
    <source>
        <strain evidence="1">BF9</strain>
    </source>
</reference>
<organism evidence="1 2">
    <name type="scientific">Pediococcus acidilactici</name>
    <dbReference type="NCBI Taxonomy" id="1254"/>
    <lineage>
        <taxon>Bacteria</taxon>
        <taxon>Bacillati</taxon>
        <taxon>Bacillota</taxon>
        <taxon>Bacilli</taxon>
        <taxon>Lactobacillales</taxon>
        <taxon>Lactobacillaceae</taxon>
        <taxon>Pediococcus</taxon>
        <taxon>Pediococcus acidilactici group</taxon>
    </lineage>
</organism>